<comment type="caution">
    <text evidence="1">The sequence shown here is derived from an EMBL/GenBank/DDBJ whole genome shotgun (WGS) entry which is preliminary data.</text>
</comment>
<protein>
    <submittedName>
        <fullName evidence="1">Uncharacterized protein</fullName>
    </submittedName>
</protein>
<dbReference type="EMBL" id="BKCJ011569507">
    <property type="protein sequence ID" value="GFD42233.1"/>
    <property type="molecule type" value="Genomic_DNA"/>
</dbReference>
<name>A0A699W639_TANCI</name>
<proteinExistence type="predicted"/>
<feature type="non-terminal residue" evidence="1">
    <location>
        <position position="1"/>
    </location>
</feature>
<reference evidence="1" key="1">
    <citation type="journal article" date="2019" name="Sci. Rep.">
        <title>Draft genome of Tanacetum cinerariifolium, the natural source of mosquito coil.</title>
        <authorList>
            <person name="Yamashiro T."/>
            <person name="Shiraishi A."/>
            <person name="Satake H."/>
            <person name="Nakayama K."/>
        </authorList>
    </citation>
    <scope>NUCLEOTIDE SEQUENCE</scope>
</reference>
<feature type="non-terminal residue" evidence="1">
    <location>
        <position position="74"/>
    </location>
</feature>
<accession>A0A699W639</accession>
<organism evidence="1">
    <name type="scientific">Tanacetum cinerariifolium</name>
    <name type="common">Dalmatian daisy</name>
    <name type="synonym">Chrysanthemum cinerariifolium</name>
    <dbReference type="NCBI Taxonomy" id="118510"/>
    <lineage>
        <taxon>Eukaryota</taxon>
        <taxon>Viridiplantae</taxon>
        <taxon>Streptophyta</taxon>
        <taxon>Embryophyta</taxon>
        <taxon>Tracheophyta</taxon>
        <taxon>Spermatophyta</taxon>
        <taxon>Magnoliopsida</taxon>
        <taxon>eudicotyledons</taxon>
        <taxon>Gunneridae</taxon>
        <taxon>Pentapetalae</taxon>
        <taxon>asterids</taxon>
        <taxon>campanulids</taxon>
        <taxon>Asterales</taxon>
        <taxon>Asteraceae</taxon>
        <taxon>Asteroideae</taxon>
        <taxon>Anthemideae</taxon>
        <taxon>Anthemidinae</taxon>
        <taxon>Tanacetum</taxon>
    </lineage>
</organism>
<sequence>KWQMDMLFVRVHKFEQKAGRKIDFDKKESFSCDSVDAIRVGANKLYNLINGANSEEANTPSDAGELALIGVTSE</sequence>
<gene>
    <name evidence="1" type="ORF">Tci_914202</name>
</gene>
<dbReference type="AlphaFoldDB" id="A0A699W639"/>
<evidence type="ECO:0000313" key="1">
    <source>
        <dbReference type="EMBL" id="GFD42233.1"/>
    </source>
</evidence>